<accession>A0A176Z6X3</accession>
<dbReference type="RefSeq" id="WP_027555314.1">
    <property type="nucleotide sequence ID" value="NZ_LSEF01000055.1"/>
</dbReference>
<dbReference type="SMART" id="SM00345">
    <property type="entry name" value="HTH_GNTR"/>
    <property type="match status" value="1"/>
</dbReference>
<evidence type="ECO:0000259" key="4">
    <source>
        <dbReference type="PROSITE" id="PS50949"/>
    </source>
</evidence>
<sequence>MTSASDVTELLRERILSGDVPSGSRLQQIPLSEALGVSRTPLREALAQLAKEGLLIYEPNRGYAVRAFSTAEISAAFEVRARLEALACGIVARQGASVEVLDRLRECVAEGDRILSKGVLDPDDLIPYRRMNVDFHETIIQTCQNPFVSSFVRQCHNVPMASDRVFIWEDYKVIARSHDDHHRILDAIAKREAQRAEGLMSEHIHFALLVLRRKLDEDGRAAQLRDGRE</sequence>
<dbReference type="CDD" id="cd07377">
    <property type="entry name" value="WHTH_GntR"/>
    <property type="match status" value="1"/>
</dbReference>
<dbReference type="PANTHER" id="PTHR43537">
    <property type="entry name" value="TRANSCRIPTIONAL REGULATOR, GNTR FAMILY"/>
    <property type="match status" value="1"/>
</dbReference>
<dbReference type="InterPro" id="IPR008920">
    <property type="entry name" value="TF_FadR/GntR_C"/>
</dbReference>
<dbReference type="Pfam" id="PF00392">
    <property type="entry name" value="GntR"/>
    <property type="match status" value="1"/>
</dbReference>
<dbReference type="Proteomes" id="UP000077173">
    <property type="component" value="Unassembled WGS sequence"/>
</dbReference>
<protein>
    <recommendedName>
        <fullName evidence="4">HTH gntR-type domain-containing protein</fullName>
    </recommendedName>
</protein>
<name>A0A176Z6X3_9BRAD</name>
<dbReference type="SUPFAM" id="SSF48008">
    <property type="entry name" value="GntR ligand-binding domain-like"/>
    <property type="match status" value="1"/>
</dbReference>
<feature type="domain" description="HTH gntR-type" evidence="4">
    <location>
        <begin position="1"/>
        <end position="68"/>
    </location>
</feature>
<evidence type="ECO:0000313" key="6">
    <source>
        <dbReference type="Proteomes" id="UP000077173"/>
    </source>
</evidence>
<dbReference type="InterPro" id="IPR036388">
    <property type="entry name" value="WH-like_DNA-bd_sf"/>
</dbReference>
<keyword evidence="1" id="KW-0805">Transcription regulation</keyword>
<dbReference type="Pfam" id="PF07729">
    <property type="entry name" value="FCD"/>
    <property type="match status" value="1"/>
</dbReference>
<dbReference type="SMART" id="SM00895">
    <property type="entry name" value="FCD"/>
    <property type="match status" value="1"/>
</dbReference>
<dbReference type="SUPFAM" id="SSF46785">
    <property type="entry name" value="Winged helix' DNA-binding domain"/>
    <property type="match status" value="1"/>
</dbReference>
<keyword evidence="2" id="KW-0238">DNA-binding</keyword>
<evidence type="ECO:0000256" key="2">
    <source>
        <dbReference type="ARBA" id="ARBA00023125"/>
    </source>
</evidence>
<dbReference type="PROSITE" id="PS50949">
    <property type="entry name" value="HTH_GNTR"/>
    <property type="match status" value="1"/>
</dbReference>
<dbReference type="InterPro" id="IPR036390">
    <property type="entry name" value="WH_DNA-bd_sf"/>
</dbReference>
<dbReference type="Gene3D" id="1.20.120.530">
    <property type="entry name" value="GntR ligand-binding domain-like"/>
    <property type="match status" value="1"/>
</dbReference>
<evidence type="ECO:0000313" key="5">
    <source>
        <dbReference type="EMBL" id="OAF16470.1"/>
    </source>
</evidence>
<dbReference type="GeneID" id="32586299"/>
<dbReference type="PANTHER" id="PTHR43537:SF51">
    <property type="entry name" value="HTH-TYPE TRANSCRIPTIONAL REGULATOR LGOR-RELATED"/>
    <property type="match status" value="1"/>
</dbReference>
<organism evidence="5 6">
    <name type="scientific">Bradyrhizobium neotropicale</name>
    <dbReference type="NCBI Taxonomy" id="1497615"/>
    <lineage>
        <taxon>Bacteria</taxon>
        <taxon>Pseudomonadati</taxon>
        <taxon>Pseudomonadota</taxon>
        <taxon>Alphaproteobacteria</taxon>
        <taxon>Hyphomicrobiales</taxon>
        <taxon>Nitrobacteraceae</taxon>
        <taxon>Bradyrhizobium</taxon>
    </lineage>
</organism>
<keyword evidence="6" id="KW-1185">Reference proteome</keyword>
<dbReference type="PRINTS" id="PR00035">
    <property type="entry name" value="HTHGNTR"/>
</dbReference>
<dbReference type="Gene3D" id="1.10.10.10">
    <property type="entry name" value="Winged helix-like DNA-binding domain superfamily/Winged helix DNA-binding domain"/>
    <property type="match status" value="1"/>
</dbReference>
<dbReference type="InterPro" id="IPR000524">
    <property type="entry name" value="Tscrpt_reg_HTH_GntR"/>
</dbReference>
<reference evidence="5 6" key="1">
    <citation type="submission" date="2016-02" db="EMBL/GenBank/DDBJ databases">
        <title>Draft genome sequence of the strain BR 10247T Bradyrhizobium neotropicale isolated from nodules of Centrolobium paraense.</title>
        <authorList>
            <person name="Simoes-Araujo J.L."/>
            <person name="Barauna A.C."/>
            <person name="Silva K."/>
            <person name="Zilli J.E."/>
        </authorList>
    </citation>
    <scope>NUCLEOTIDE SEQUENCE [LARGE SCALE GENOMIC DNA]</scope>
    <source>
        <strain evidence="5 6">BR 10247</strain>
    </source>
</reference>
<keyword evidence="3" id="KW-0804">Transcription</keyword>
<dbReference type="EMBL" id="LSEF01000055">
    <property type="protein sequence ID" value="OAF16470.1"/>
    <property type="molecule type" value="Genomic_DNA"/>
</dbReference>
<dbReference type="AlphaFoldDB" id="A0A176Z6X3"/>
<evidence type="ECO:0000256" key="1">
    <source>
        <dbReference type="ARBA" id="ARBA00023015"/>
    </source>
</evidence>
<dbReference type="GO" id="GO:0003700">
    <property type="term" value="F:DNA-binding transcription factor activity"/>
    <property type="evidence" value="ECO:0007669"/>
    <property type="project" value="InterPro"/>
</dbReference>
<proteinExistence type="predicted"/>
<gene>
    <name evidence="5" type="ORF">AXW67_12405</name>
</gene>
<dbReference type="InterPro" id="IPR011711">
    <property type="entry name" value="GntR_C"/>
</dbReference>
<dbReference type="GO" id="GO:0003677">
    <property type="term" value="F:DNA binding"/>
    <property type="evidence" value="ECO:0007669"/>
    <property type="project" value="UniProtKB-KW"/>
</dbReference>
<evidence type="ECO:0000256" key="3">
    <source>
        <dbReference type="ARBA" id="ARBA00023163"/>
    </source>
</evidence>
<comment type="caution">
    <text evidence="5">The sequence shown here is derived from an EMBL/GenBank/DDBJ whole genome shotgun (WGS) entry which is preliminary data.</text>
</comment>